<feature type="repeat" description="ANK" evidence="3">
    <location>
        <begin position="210"/>
        <end position="243"/>
    </location>
</feature>
<proteinExistence type="predicted"/>
<dbReference type="PANTHER" id="PTHR24198">
    <property type="entry name" value="ANKYRIN REPEAT AND PROTEIN KINASE DOMAIN-CONTAINING PROTEIN"/>
    <property type="match status" value="1"/>
</dbReference>
<evidence type="ECO:0000256" key="3">
    <source>
        <dbReference type="PROSITE-ProRule" id="PRU00023"/>
    </source>
</evidence>
<dbReference type="Pfam" id="PF12796">
    <property type="entry name" value="Ank_2"/>
    <property type="match status" value="2"/>
</dbReference>
<dbReference type="SUPFAM" id="SSF48403">
    <property type="entry name" value="Ankyrin repeat"/>
    <property type="match status" value="1"/>
</dbReference>
<dbReference type="Proteomes" id="UP000800200">
    <property type="component" value="Unassembled WGS sequence"/>
</dbReference>
<keyword evidence="1" id="KW-0677">Repeat</keyword>
<feature type="repeat" description="ANK" evidence="3">
    <location>
        <begin position="66"/>
        <end position="98"/>
    </location>
</feature>
<protein>
    <submittedName>
        <fullName evidence="4">Ankyrin</fullName>
    </submittedName>
</protein>
<name>A0A6A6DUU8_9PEZI</name>
<dbReference type="OrthoDB" id="539213at2759"/>
<keyword evidence="2 3" id="KW-0040">ANK repeat</keyword>
<dbReference type="PROSITE" id="PS50088">
    <property type="entry name" value="ANK_REPEAT"/>
    <property type="match status" value="4"/>
</dbReference>
<dbReference type="EMBL" id="ML994642">
    <property type="protein sequence ID" value="KAF2183467.1"/>
    <property type="molecule type" value="Genomic_DNA"/>
</dbReference>
<dbReference type="InterPro" id="IPR036770">
    <property type="entry name" value="Ankyrin_rpt-contain_sf"/>
</dbReference>
<dbReference type="PROSITE" id="PS51257">
    <property type="entry name" value="PROKAR_LIPOPROTEIN"/>
    <property type="match status" value="1"/>
</dbReference>
<gene>
    <name evidence="4" type="ORF">K469DRAFT_785483</name>
</gene>
<feature type="repeat" description="ANK" evidence="3">
    <location>
        <begin position="244"/>
        <end position="266"/>
    </location>
</feature>
<dbReference type="PROSITE" id="PS50297">
    <property type="entry name" value="ANK_REP_REGION"/>
    <property type="match status" value="4"/>
</dbReference>
<evidence type="ECO:0000256" key="2">
    <source>
        <dbReference type="ARBA" id="ARBA00023043"/>
    </source>
</evidence>
<feature type="repeat" description="ANK" evidence="3">
    <location>
        <begin position="176"/>
        <end position="208"/>
    </location>
</feature>
<dbReference type="InterPro" id="IPR002110">
    <property type="entry name" value="Ankyrin_rpt"/>
</dbReference>
<dbReference type="AlphaFoldDB" id="A0A6A6DUU8"/>
<keyword evidence="5" id="KW-1185">Reference proteome</keyword>
<sequence>MRIGQDAAIDQSVPSISIYTMVGCQSSIPTTGIYRQSSVSRCCTRGLADFKEASDKYVRITDQTANGNTLLHIAASENQMNLVKELLRYGADVNASNDQSETPLHIAVAWMCDYDISRCLISSGADLLHQDLDTTIRGADGMTIAHYVSFTKQSSRADMIRSLGPDPSDIHTTDHDGRTILHLAIRRGNFKLIDYLFEQNTEALEQPDHDGRTLMHYATESRRSTQLIDLLYRRGFSIRAKDKTGRTVLHHAASKGNLTAITKLLE</sequence>
<evidence type="ECO:0000313" key="5">
    <source>
        <dbReference type="Proteomes" id="UP000800200"/>
    </source>
</evidence>
<dbReference type="Gene3D" id="1.25.40.20">
    <property type="entry name" value="Ankyrin repeat-containing domain"/>
    <property type="match status" value="2"/>
</dbReference>
<reference evidence="4" key="1">
    <citation type="journal article" date="2020" name="Stud. Mycol.">
        <title>101 Dothideomycetes genomes: a test case for predicting lifestyles and emergence of pathogens.</title>
        <authorList>
            <person name="Haridas S."/>
            <person name="Albert R."/>
            <person name="Binder M."/>
            <person name="Bloem J."/>
            <person name="Labutti K."/>
            <person name="Salamov A."/>
            <person name="Andreopoulos B."/>
            <person name="Baker S."/>
            <person name="Barry K."/>
            <person name="Bills G."/>
            <person name="Bluhm B."/>
            <person name="Cannon C."/>
            <person name="Castanera R."/>
            <person name="Culley D."/>
            <person name="Daum C."/>
            <person name="Ezra D."/>
            <person name="Gonzalez J."/>
            <person name="Henrissat B."/>
            <person name="Kuo A."/>
            <person name="Liang C."/>
            <person name="Lipzen A."/>
            <person name="Lutzoni F."/>
            <person name="Magnuson J."/>
            <person name="Mondo S."/>
            <person name="Nolan M."/>
            <person name="Ohm R."/>
            <person name="Pangilinan J."/>
            <person name="Park H.-J."/>
            <person name="Ramirez L."/>
            <person name="Alfaro M."/>
            <person name="Sun H."/>
            <person name="Tritt A."/>
            <person name="Yoshinaga Y."/>
            <person name="Zwiers L.-H."/>
            <person name="Turgeon B."/>
            <person name="Goodwin S."/>
            <person name="Spatafora J."/>
            <person name="Crous P."/>
            <person name="Grigoriev I."/>
        </authorList>
    </citation>
    <scope>NUCLEOTIDE SEQUENCE</scope>
    <source>
        <strain evidence="4">CBS 207.26</strain>
    </source>
</reference>
<dbReference type="PANTHER" id="PTHR24198:SF165">
    <property type="entry name" value="ANKYRIN REPEAT-CONTAINING PROTEIN-RELATED"/>
    <property type="match status" value="1"/>
</dbReference>
<evidence type="ECO:0000313" key="4">
    <source>
        <dbReference type="EMBL" id="KAF2183467.1"/>
    </source>
</evidence>
<evidence type="ECO:0000256" key="1">
    <source>
        <dbReference type="ARBA" id="ARBA00022737"/>
    </source>
</evidence>
<organism evidence="4 5">
    <name type="scientific">Zopfia rhizophila CBS 207.26</name>
    <dbReference type="NCBI Taxonomy" id="1314779"/>
    <lineage>
        <taxon>Eukaryota</taxon>
        <taxon>Fungi</taxon>
        <taxon>Dikarya</taxon>
        <taxon>Ascomycota</taxon>
        <taxon>Pezizomycotina</taxon>
        <taxon>Dothideomycetes</taxon>
        <taxon>Dothideomycetes incertae sedis</taxon>
        <taxon>Zopfiaceae</taxon>
        <taxon>Zopfia</taxon>
    </lineage>
</organism>
<dbReference type="SMART" id="SM00248">
    <property type="entry name" value="ANK"/>
    <property type="match status" value="5"/>
</dbReference>
<accession>A0A6A6DUU8</accession>